<evidence type="ECO:0000256" key="2">
    <source>
        <dbReference type="ARBA" id="ARBA00006462"/>
    </source>
</evidence>
<comment type="subcellular location">
    <subcellularLocation>
        <location evidence="1">Membrane</location>
        <topology evidence="1">Single-pass type II membrane protein</topology>
    </subcellularLocation>
</comment>
<keyword evidence="5" id="KW-1133">Transmembrane helix</keyword>
<dbReference type="PANTHER" id="PTHR23033">
    <property type="entry name" value="BETA1,3-GALACTOSYLTRANSFERASE"/>
    <property type="match status" value="1"/>
</dbReference>
<evidence type="ECO:0008006" key="10">
    <source>
        <dbReference type="Google" id="ProtNLM"/>
    </source>
</evidence>
<feature type="coiled-coil region" evidence="7">
    <location>
        <begin position="20"/>
        <end position="47"/>
    </location>
</feature>
<protein>
    <recommendedName>
        <fullName evidence="10">Nucleotide-diphospho-sugar transferase domain-containing protein</fullName>
    </recommendedName>
</protein>
<accession>A0ABR2YYH1</accession>
<keyword evidence="4" id="KW-0735">Signal-anchor</keyword>
<organism evidence="8 9">
    <name type="scientific">Coccomyxa subellipsoidea</name>
    <dbReference type="NCBI Taxonomy" id="248742"/>
    <lineage>
        <taxon>Eukaryota</taxon>
        <taxon>Viridiplantae</taxon>
        <taxon>Chlorophyta</taxon>
        <taxon>core chlorophytes</taxon>
        <taxon>Trebouxiophyceae</taxon>
        <taxon>Trebouxiophyceae incertae sedis</taxon>
        <taxon>Coccomyxaceae</taxon>
        <taxon>Coccomyxa</taxon>
    </lineage>
</organism>
<proteinExistence type="inferred from homology"/>
<name>A0ABR2YYH1_9CHLO</name>
<dbReference type="EMBL" id="JALJOT010000003">
    <property type="protein sequence ID" value="KAK9916420.1"/>
    <property type="molecule type" value="Genomic_DNA"/>
</dbReference>
<dbReference type="Proteomes" id="UP001491310">
    <property type="component" value="Unassembled WGS sequence"/>
</dbReference>
<evidence type="ECO:0000256" key="1">
    <source>
        <dbReference type="ARBA" id="ARBA00004606"/>
    </source>
</evidence>
<evidence type="ECO:0000256" key="5">
    <source>
        <dbReference type="ARBA" id="ARBA00022989"/>
    </source>
</evidence>
<evidence type="ECO:0000256" key="6">
    <source>
        <dbReference type="ARBA" id="ARBA00023136"/>
    </source>
</evidence>
<keyword evidence="3" id="KW-0812">Transmembrane</keyword>
<comment type="caution">
    <text evidence="8">The sequence shown here is derived from an EMBL/GenBank/DDBJ whole genome shotgun (WGS) entry which is preliminary data.</text>
</comment>
<evidence type="ECO:0000313" key="9">
    <source>
        <dbReference type="Proteomes" id="UP001491310"/>
    </source>
</evidence>
<keyword evidence="7" id="KW-0175">Coiled coil</keyword>
<gene>
    <name evidence="8" type="ORF">WJX75_002411</name>
</gene>
<dbReference type="PANTHER" id="PTHR23033:SF50">
    <property type="entry name" value="HEXOSYLTRANSFERASE"/>
    <property type="match status" value="1"/>
</dbReference>
<keyword evidence="9" id="KW-1185">Reference proteome</keyword>
<dbReference type="InterPro" id="IPR026050">
    <property type="entry name" value="C1GALT1/C1GALT1_chp1"/>
</dbReference>
<evidence type="ECO:0000256" key="7">
    <source>
        <dbReference type="SAM" id="Coils"/>
    </source>
</evidence>
<evidence type="ECO:0000256" key="3">
    <source>
        <dbReference type="ARBA" id="ARBA00022692"/>
    </source>
</evidence>
<keyword evidence="6" id="KW-0472">Membrane</keyword>
<evidence type="ECO:0000256" key="4">
    <source>
        <dbReference type="ARBA" id="ARBA00022968"/>
    </source>
</evidence>
<sequence length="435" mass="47587">MSNWRGGSDGLKADLSALERQQEERAMSIQAQDIAQLEAQVRELERQVAALVPHRERAESKLFEMPAAAGRQLRQGVRTVVALDAQPSAEQQAEAAAAGETWVFYPNDLPKRSAYSGDTRWALTPFLAHQALNGSSYKWLLFGGADTVFFPEAVLQMLEDFDPQVPYIITDNLWWGGQHGGPNEDAPRCLPCHSADNRDLLDLTKGFGSPSQNDSAPIQPRDWGFAPPIECPCTPQLLCGTGKLNILGQGMADLGHEPCKGDVPFPASKGYSIHGGAGVIFSVGLLEQLSLAAMEECVRGVSSGGGEAFLTECLWTKGFAPTDPGLSIHRPSVRLFDPFQWTGHDDAVQGHGVWEMTNRMKWDVSAEDICNLECQDLLHFMVSAHVASSSQPSTDEAAKEIRRLAAKYAWWWDAHKRDAEPTTIYRSIDAAVTSG</sequence>
<reference evidence="8 9" key="1">
    <citation type="journal article" date="2024" name="Nat. Commun.">
        <title>Phylogenomics reveals the evolutionary origins of lichenization in chlorophyte algae.</title>
        <authorList>
            <person name="Puginier C."/>
            <person name="Libourel C."/>
            <person name="Otte J."/>
            <person name="Skaloud P."/>
            <person name="Haon M."/>
            <person name="Grisel S."/>
            <person name="Petersen M."/>
            <person name="Berrin J.G."/>
            <person name="Delaux P.M."/>
            <person name="Dal Grande F."/>
            <person name="Keller J."/>
        </authorList>
    </citation>
    <scope>NUCLEOTIDE SEQUENCE [LARGE SCALE GENOMIC DNA]</scope>
    <source>
        <strain evidence="8 9">SAG 216-7</strain>
    </source>
</reference>
<evidence type="ECO:0000313" key="8">
    <source>
        <dbReference type="EMBL" id="KAK9916420.1"/>
    </source>
</evidence>
<comment type="similarity">
    <text evidence="2">Belongs to the glycosyltransferase 31 family. Beta3-Gal-T subfamily.</text>
</comment>